<protein>
    <submittedName>
        <fullName evidence="1">Uncharacterized protein</fullName>
    </submittedName>
</protein>
<reference evidence="1 2" key="1">
    <citation type="submission" date="2024-01" db="EMBL/GenBank/DDBJ databases">
        <title>Comparative genomics of Cryptococcus and Kwoniella reveals pathogenesis evolution and contrasting modes of karyotype evolution via chromosome fusion or intercentromeric recombination.</title>
        <authorList>
            <person name="Coelho M.A."/>
            <person name="David-Palma M."/>
            <person name="Shea T."/>
            <person name="Bowers K."/>
            <person name="McGinley-Smith S."/>
            <person name="Mohammad A.W."/>
            <person name="Gnirke A."/>
            <person name="Yurkov A.M."/>
            <person name="Nowrousian M."/>
            <person name="Sun S."/>
            <person name="Cuomo C.A."/>
            <person name="Heitman J."/>
        </authorList>
    </citation>
    <scope>NUCLEOTIDE SEQUENCE [LARGE SCALE GENOMIC DNA]</scope>
    <source>
        <strain evidence="1 2">PYCC6329</strain>
    </source>
</reference>
<proteinExistence type="predicted"/>
<evidence type="ECO:0000313" key="1">
    <source>
        <dbReference type="EMBL" id="WWD04183.1"/>
    </source>
</evidence>
<dbReference type="RefSeq" id="XP_066082150.1">
    <property type="nucleotide sequence ID" value="XM_066226053.1"/>
</dbReference>
<accession>A0AAX4KDU4</accession>
<dbReference type="GeneID" id="91101054"/>
<sequence>MQGVHSTTGSAITRDGLPVPPIPGPEFWKRIIGELDTALDRELEKVVYSNGLSEPYRITRKNLELVHEAERLMADRMVMAGSFIHPDEATVANIRGEQSFWLPLHLQAGEEYRSAIESADPSHLSIASMNEAMSRYNTKSLAISLAWDQANRELAEGKITMYQLVQCDPRPQERVDALLSTLPSTYADTANNGSVNTSAVAQNKSATGRDTIISRLLAQNARACLESQKEAKSISEMGRIMDEFSESEEYLKASSMTDVSKVRSEDWEVVLQVPRDHTPLPGV</sequence>
<gene>
    <name evidence="1" type="ORF">V865_002250</name>
</gene>
<name>A0AAX4KDU4_9TREE</name>
<dbReference type="KEGG" id="ker:91101054"/>
<dbReference type="EMBL" id="CP144089">
    <property type="protein sequence ID" value="WWD04183.1"/>
    <property type="molecule type" value="Genomic_DNA"/>
</dbReference>
<organism evidence="1 2">
    <name type="scientific">Kwoniella europaea PYCC6329</name>
    <dbReference type="NCBI Taxonomy" id="1423913"/>
    <lineage>
        <taxon>Eukaryota</taxon>
        <taxon>Fungi</taxon>
        <taxon>Dikarya</taxon>
        <taxon>Basidiomycota</taxon>
        <taxon>Agaricomycotina</taxon>
        <taxon>Tremellomycetes</taxon>
        <taxon>Tremellales</taxon>
        <taxon>Cryptococcaceae</taxon>
        <taxon>Kwoniella</taxon>
    </lineage>
</organism>
<dbReference type="Proteomes" id="UP001358614">
    <property type="component" value="Chromosome 1"/>
</dbReference>
<dbReference type="AlphaFoldDB" id="A0AAX4KDU4"/>
<keyword evidence="2" id="KW-1185">Reference proteome</keyword>
<evidence type="ECO:0000313" key="2">
    <source>
        <dbReference type="Proteomes" id="UP001358614"/>
    </source>
</evidence>